<dbReference type="InterPro" id="IPR001547">
    <property type="entry name" value="Glyco_hydro_5"/>
</dbReference>
<evidence type="ECO:0000256" key="2">
    <source>
        <dbReference type="ARBA" id="ARBA00012706"/>
    </source>
</evidence>
<dbReference type="GO" id="GO:0004565">
    <property type="term" value="F:beta-galactosidase activity"/>
    <property type="evidence" value="ECO:0007669"/>
    <property type="project" value="InterPro"/>
</dbReference>
<dbReference type="PANTHER" id="PTHR31451:SF40">
    <property type="entry name" value="GLYCOSIDE HYDROLASE FAMILY 5 DOMAIN-CONTAINING PROTEIN"/>
    <property type="match status" value="1"/>
</dbReference>
<dbReference type="Pfam" id="PF26410">
    <property type="entry name" value="GH5_mannosidase"/>
    <property type="match status" value="1"/>
</dbReference>
<evidence type="ECO:0000259" key="6">
    <source>
        <dbReference type="Pfam" id="PF26410"/>
    </source>
</evidence>
<dbReference type="Gene3D" id="3.20.20.80">
    <property type="entry name" value="Glycosidases"/>
    <property type="match status" value="1"/>
</dbReference>
<dbReference type="OrthoDB" id="9801493at2"/>
<name>A0A401LPD8_9BACE</name>
<keyword evidence="8" id="KW-1185">Reference proteome</keyword>
<dbReference type="Proteomes" id="UP000288079">
    <property type="component" value="Unassembled WGS sequence"/>
</dbReference>
<comment type="catalytic activity">
    <reaction evidence="1">
        <text>Random hydrolysis of (1-&gt;4)-beta-D-mannosidic linkages in mannans, galactomannans and glucomannans.</text>
        <dbReference type="EC" id="3.2.1.78"/>
    </reaction>
</comment>
<dbReference type="InterPro" id="IPR045053">
    <property type="entry name" value="MAN-like"/>
</dbReference>
<evidence type="ECO:0000256" key="4">
    <source>
        <dbReference type="ARBA" id="ARBA00023295"/>
    </source>
</evidence>
<protein>
    <recommendedName>
        <fullName evidence="2">mannan endo-1,4-beta-mannosidase</fullName>
        <ecNumber evidence="2">3.2.1.78</ecNumber>
    </recommendedName>
</protein>
<dbReference type="AlphaFoldDB" id="A0A401LPD8"/>
<dbReference type="EMBL" id="BHWB01000001">
    <property type="protein sequence ID" value="GCB33406.1"/>
    <property type="molecule type" value="Genomic_DNA"/>
</dbReference>
<feature type="chain" id="PRO_5019268214" description="mannan endo-1,4-beta-mannosidase" evidence="5">
    <location>
        <begin position="20"/>
        <end position="426"/>
    </location>
</feature>
<keyword evidence="3" id="KW-0378">Hydrolase</keyword>
<sequence>MKKVISLICLFFIICSCHSDQPFVSVKDGNFYIGDKPYSYVGTNFWYGAILGSQGEGGDRERLIRELDFMKENGINNLRILVGGDGADGIPSRIQPTLQKEPGVYNDEILDGLDFLLKEMAKRQMYAVLYLNNSWEWSGGYSQYLEWADAGKAPIPSIDGWNTFTTYVQQYAQNKKAQALFSSYVNDILTRTNRYTGHKYTDDPTIMSWQIGNEPRAFSDANKEAFAKWMSDIAAQIKSLDKNHLVSTGSEGKAGCEGDLNLYETIHSDPNIDYMTIHIWPKNWGWVNEETLETNLQTAITNTKAYIDEHTTIAQKYNKPIVLEEFGFPRDGLSFVPGSPTKSRDGYYKAVFAYIHENMENNGRFAGCNFWSWGGFAKPVAEHVFWKSGDDYTGDPAQEEQGLNSVFSQDESTIKIIKKYTQLLKK</sequence>
<accession>A0A401LPD8</accession>
<evidence type="ECO:0000313" key="7">
    <source>
        <dbReference type="EMBL" id="GCB33406.1"/>
    </source>
</evidence>
<proteinExistence type="predicted"/>
<gene>
    <name evidence="7" type="ORF">KGMB02408_03510</name>
</gene>
<organism evidence="7 8">
    <name type="scientific">Bacteroides faecalis</name>
    <dbReference type="NCBI Taxonomy" id="2447885"/>
    <lineage>
        <taxon>Bacteria</taxon>
        <taxon>Pseudomonadati</taxon>
        <taxon>Bacteroidota</taxon>
        <taxon>Bacteroidia</taxon>
        <taxon>Bacteroidales</taxon>
        <taxon>Bacteroidaceae</taxon>
        <taxon>Bacteroides</taxon>
    </lineage>
</organism>
<dbReference type="GO" id="GO:0005975">
    <property type="term" value="P:carbohydrate metabolic process"/>
    <property type="evidence" value="ECO:0007669"/>
    <property type="project" value="InterPro"/>
</dbReference>
<dbReference type="GO" id="GO:0016985">
    <property type="term" value="F:mannan endo-1,4-beta-mannosidase activity"/>
    <property type="evidence" value="ECO:0007669"/>
    <property type="project" value="TreeGrafter"/>
</dbReference>
<evidence type="ECO:0000256" key="1">
    <source>
        <dbReference type="ARBA" id="ARBA00001678"/>
    </source>
</evidence>
<evidence type="ECO:0000256" key="5">
    <source>
        <dbReference type="SAM" id="SignalP"/>
    </source>
</evidence>
<evidence type="ECO:0000313" key="8">
    <source>
        <dbReference type="Proteomes" id="UP000288079"/>
    </source>
</evidence>
<comment type="caution">
    <text evidence="7">The sequence shown here is derived from an EMBL/GenBank/DDBJ whole genome shotgun (WGS) entry which is preliminary data.</text>
</comment>
<feature type="signal peptide" evidence="5">
    <location>
        <begin position="1"/>
        <end position="19"/>
    </location>
</feature>
<evidence type="ECO:0000256" key="3">
    <source>
        <dbReference type="ARBA" id="ARBA00022801"/>
    </source>
</evidence>
<dbReference type="PANTHER" id="PTHR31451">
    <property type="match status" value="1"/>
</dbReference>
<dbReference type="InterPro" id="IPR017853">
    <property type="entry name" value="GH"/>
</dbReference>
<dbReference type="SUPFAM" id="SSF51445">
    <property type="entry name" value="(Trans)glycosidases"/>
    <property type="match status" value="1"/>
</dbReference>
<keyword evidence="4" id="KW-0326">Glycosidase</keyword>
<reference evidence="7 8" key="1">
    <citation type="submission" date="2018-10" db="EMBL/GenBank/DDBJ databases">
        <title>Draft Genome Sequence of Bacteroides sp. KCTC 15687.</title>
        <authorList>
            <person name="Yu S.Y."/>
            <person name="Kim J.S."/>
            <person name="Oh B.S."/>
            <person name="Park S.H."/>
            <person name="Kang S.W."/>
            <person name="Park J.E."/>
            <person name="Choi S.H."/>
            <person name="Han K.I."/>
            <person name="Lee K.C."/>
            <person name="Eom M.K."/>
            <person name="Suh M.K."/>
            <person name="Lee D.H."/>
            <person name="Yoon H."/>
            <person name="Kim B."/>
            <person name="Yang S.J."/>
            <person name="Lee J.S."/>
            <person name="Lee J.H."/>
        </authorList>
    </citation>
    <scope>NUCLEOTIDE SEQUENCE [LARGE SCALE GENOMIC DNA]</scope>
    <source>
        <strain evidence="7 8">KCTC 15687</strain>
    </source>
</reference>
<dbReference type="PROSITE" id="PS51257">
    <property type="entry name" value="PROKAR_LIPOPROTEIN"/>
    <property type="match status" value="1"/>
</dbReference>
<feature type="domain" description="Glycoside hydrolase family 5" evidence="6">
    <location>
        <begin position="22"/>
        <end position="426"/>
    </location>
</feature>
<dbReference type="GO" id="GO:0009341">
    <property type="term" value="C:beta-galactosidase complex"/>
    <property type="evidence" value="ECO:0007669"/>
    <property type="project" value="InterPro"/>
</dbReference>
<dbReference type="EC" id="3.2.1.78" evidence="2"/>
<keyword evidence="5" id="KW-0732">Signal</keyword>